<dbReference type="InterPro" id="IPR033138">
    <property type="entry name" value="Cu_oxidase_CS"/>
</dbReference>
<dbReference type="PROSITE" id="PS00079">
    <property type="entry name" value="MULTICOPPER_OXIDASE1"/>
    <property type="match status" value="1"/>
</dbReference>
<dbReference type="RefSeq" id="WP_053284466.1">
    <property type="nucleotide sequence ID" value="NZ_JBLZYZ010000079.1"/>
</dbReference>
<dbReference type="InterPro" id="IPR050845">
    <property type="entry name" value="Cu-binding_ET"/>
</dbReference>
<dbReference type="PATRIC" id="fig|285.49.peg.4209"/>
<dbReference type="SUPFAM" id="SSF49503">
    <property type="entry name" value="Cupredoxins"/>
    <property type="match status" value="1"/>
</dbReference>
<keyword evidence="3" id="KW-0574">Periplasm</keyword>
<dbReference type="CDD" id="cd04211">
    <property type="entry name" value="Cupredoxin_like_2"/>
    <property type="match status" value="1"/>
</dbReference>
<evidence type="ECO:0000256" key="3">
    <source>
        <dbReference type="ARBA" id="ARBA00022764"/>
    </source>
</evidence>
<name>A0A0L7MAY7_COMTE</name>
<feature type="chain" id="PRO_5005573959" description="Blue (type 1) copper domain-containing protein" evidence="5">
    <location>
        <begin position="22"/>
        <end position="160"/>
    </location>
</feature>
<evidence type="ECO:0000256" key="5">
    <source>
        <dbReference type="SAM" id="SignalP"/>
    </source>
</evidence>
<dbReference type="GO" id="GO:0042597">
    <property type="term" value="C:periplasmic space"/>
    <property type="evidence" value="ECO:0007669"/>
    <property type="project" value="UniProtKB-SubCell"/>
</dbReference>
<keyword evidence="2" id="KW-0479">Metal-binding</keyword>
<feature type="signal peptide" evidence="5">
    <location>
        <begin position="1"/>
        <end position="21"/>
    </location>
</feature>
<evidence type="ECO:0000313" key="8">
    <source>
        <dbReference type="Proteomes" id="UP000037442"/>
    </source>
</evidence>
<reference evidence="8" key="1">
    <citation type="submission" date="2014-06" db="EMBL/GenBank/DDBJ databases">
        <title>Draft genome sequence of C. testosteroni WDL7.</title>
        <authorList>
            <person name="Wu Y."/>
            <person name="Seshan H."/>
            <person name="Arumugam K."/>
        </authorList>
    </citation>
    <scope>NUCLEOTIDE SEQUENCE [LARGE SCALE GENOMIC DNA]</scope>
    <source>
        <strain evidence="8">WDL7</strain>
    </source>
</reference>
<dbReference type="EMBL" id="JNVD01000033">
    <property type="protein sequence ID" value="KOC19070.1"/>
    <property type="molecule type" value="Genomic_DNA"/>
</dbReference>
<dbReference type="Gene3D" id="2.60.40.420">
    <property type="entry name" value="Cupredoxins - blue copper proteins"/>
    <property type="match status" value="1"/>
</dbReference>
<accession>A0A0L7MAY7</accession>
<keyword evidence="5" id="KW-0732">Signal</keyword>
<dbReference type="AlphaFoldDB" id="A0A0L7MAY7"/>
<dbReference type="InterPro" id="IPR000923">
    <property type="entry name" value="BlueCu_1"/>
</dbReference>
<comment type="subcellular location">
    <subcellularLocation>
        <location evidence="1">Periplasm</location>
    </subcellularLocation>
</comment>
<evidence type="ECO:0000256" key="4">
    <source>
        <dbReference type="ARBA" id="ARBA00023008"/>
    </source>
</evidence>
<dbReference type="PANTHER" id="PTHR38439:SF3">
    <property type="entry name" value="COPPER-RESISTANT CUPROPROTEIN COPI"/>
    <property type="match status" value="1"/>
</dbReference>
<dbReference type="Pfam" id="PF00127">
    <property type="entry name" value="Copper-bind"/>
    <property type="match status" value="1"/>
</dbReference>
<dbReference type="InterPro" id="IPR008972">
    <property type="entry name" value="Cupredoxin"/>
</dbReference>
<evidence type="ECO:0000256" key="1">
    <source>
        <dbReference type="ARBA" id="ARBA00004418"/>
    </source>
</evidence>
<evidence type="ECO:0000313" key="7">
    <source>
        <dbReference type="EMBL" id="KOC19070.1"/>
    </source>
</evidence>
<sequence length="160" mass="17506">MKTIHFIAACVLAASASASFAHGNSTHASSPVIKEQKPWGIAAEAGGARRTITIQMTDDMRFSPSHFSVKKGETLRLRVVNKGHLMHEMVLGTRASLDEHAQMMLKYPGMEHAEPYMTHVAAGQTEDMVWSFNRAGNFDFACLIAGHYQAGMTGRITVTE</sequence>
<evidence type="ECO:0000256" key="2">
    <source>
        <dbReference type="ARBA" id="ARBA00022723"/>
    </source>
</evidence>
<evidence type="ECO:0000259" key="6">
    <source>
        <dbReference type="Pfam" id="PF00127"/>
    </source>
</evidence>
<gene>
    <name evidence="7" type="ORF">GL58_20315</name>
</gene>
<keyword evidence="4" id="KW-0186">Copper</keyword>
<dbReference type="GO" id="GO:0009055">
    <property type="term" value="F:electron transfer activity"/>
    <property type="evidence" value="ECO:0007669"/>
    <property type="project" value="InterPro"/>
</dbReference>
<dbReference type="Proteomes" id="UP000037442">
    <property type="component" value="Unassembled WGS sequence"/>
</dbReference>
<organism evidence="7 8">
    <name type="scientific">Comamonas testosteroni</name>
    <name type="common">Pseudomonas testosteroni</name>
    <dbReference type="NCBI Taxonomy" id="285"/>
    <lineage>
        <taxon>Bacteria</taxon>
        <taxon>Pseudomonadati</taxon>
        <taxon>Pseudomonadota</taxon>
        <taxon>Betaproteobacteria</taxon>
        <taxon>Burkholderiales</taxon>
        <taxon>Comamonadaceae</taxon>
        <taxon>Comamonas</taxon>
    </lineage>
</organism>
<proteinExistence type="predicted"/>
<feature type="domain" description="Blue (type 1) copper" evidence="6">
    <location>
        <begin position="54"/>
        <end position="158"/>
    </location>
</feature>
<dbReference type="PANTHER" id="PTHR38439">
    <property type="entry name" value="AURACYANIN-B"/>
    <property type="match status" value="1"/>
</dbReference>
<dbReference type="GO" id="GO:0005507">
    <property type="term" value="F:copper ion binding"/>
    <property type="evidence" value="ECO:0007669"/>
    <property type="project" value="InterPro"/>
</dbReference>
<protein>
    <recommendedName>
        <fullName evidence="6">Blue (type 1) copper domain-containing protein</fullName>
    </recommendedName>
</protein>
<comment type="caution">
    <text evidence="7">The sequence shown here is derived from an EMBL/GenBank/DDBJ whole genome shotgun (WGS) entry which is preliminary data.</text>
</comment>